<sequence length="258" mass="28398">MLFSRPEPTVEIAFIRCRSSPSSASFSSSPQSPITPQDLTRRTAAVPATRRESLALPGAISPSESRRTTLLATLLGAPLLVAKIISNPGSEALPSGNHSQPSLSDIDDLEGTDRLRKDHTEALTEIKRLQEQLAESKKLNRQRQKELNTVKQDQVEELKKKMFVLECQLRKNKLAKKGLEVSTGKLLNFVEIVQDFLVENHSSLKNYRSGEMNAAASSPPLGTRPGKKVLWTSSMLAAEAKELIKTVRGIIEVDCESI</sequence>
<name>A0ACC2HCM1_DALPE</name>
<evidence type="ECO:0000313" key="1">
    <source>
        <dbReference type="EMBL" id="KAJ8013460.1"/>
    </source>
</evidence>
<organism evidence="1 2">
    <name type="scientific">Dallia pectoralis</name>
    <name type="common">Alaska blackfish</name>
    <dbReference type="NCBI Taxonomy" id="75939"/>
    <lineage>
        <taxon>Eukaryota</taxon>
        <taxon>Metazoa</taxon>
        <taxon>Chordata</taxon>
        <taxon>Craniata</taxon>
        <taxon>Vertebrata</taxon>
        <taxon>Euteleostomi</taxon>
        <taxon>Actinopterygii</taxon>
        <taxon>Neopterygii</taxon>
        <taxon>Teleostei</taxon>
        <taxon>Protacanthopterygii</taxon>
        <taxon>Esociformes</taxon>
        <taxon>Umbridae</taxon>
        <taxon>Dallia</taxon>
    </lineage>
</organism>
<protein>
    <submittedName>
        <fullName evidence="1">Uncharacterized protein</fullName>
    </submittedName>
</protein>
<reference evidence="1" key="1">
    <citation type="submission" date="2021-05" db="EMBL/GenBank/DDBJ databases">
        <authorList>
            <person name="Pan Q."/>
            <person name="Jouanno E."/>
            <person name="Zahm M."/>
            <person name="Klopp C."/>
            <person name="Cabau C."/>
            <person name="Louis A."/>
            <person name="Berthelot C."/>
            <person name="Parey E."/>
            <person name="Roest Crollius H."/>
            <person name="Montfort J."/>
            <person name="Robinson-Rechavi M."/>
            <person name="Bouchez O."/>
            <person name="Lampietro C."/>
            <person name="Lopez Roques C."/>
            <person name="Donnadieu C."/>
            <person name="Postlethwait J."/>
            <person name="Bobe J."/>
            <person name="Dillon D."/>
            <person name="Chandos A."/>
            <person name="von Hippel F."/>
            <person name="Guiguen Y."/>
        </authorList>
    </citation>
    <scope>NUCLEOTIDE SEQUENCE</scope>
    <source>
        <strain evidence="1">YG-Jan2019</strain>
    </source>
</reference>
<evidence type="ECO:0000313" key="2">
    <source>
        <dbReference type="Proteomes" id="UP001157502"/>
    </source>
</evidence>
<dbReference type="EMBL" id="CM055730">
    <property type="protein sequence ID" value="KAJ8013460.1"/>
    <property type="molecule type" value="Genomic_DNA"/>
</dbReference>
<accession>A0ACC2HCM1</accession>
<gene>
    <name evidence="1" type="ORF">DPEC_G00030020</name>
</gene>
<proteinExistence type="predicted"/>
<comment type="caution">
    <text evidence="1">The sequence shown here is derived from an EMBL/GenBank/DDBJ whole genome shotgun (WGS) entry which is preliminary data.</text>
</comment>
<dbReference type="Proteomes" id="UP001157502">
    <property type="component" value="Chromosome 3"/>
</dbReference>
<keyword evidence="2" id="KW-1185">Reference proteome</keyword>